<dbReference type="EnsemblMetazoa" id="ACHR009454-RA">
    <property type="protein sequence ID" value="ACHR009454-PA"/>
    <property type="gene ID" value="ACHR009454"/>
</dbReference>
<dbReference type="VEuPathDB" id="VectorBase:ACHR009454"/>
<evidence type="ECO:0000313" key="2">
    <source>
        <dbReference type="EnsemblMetazoa" id="ACHR009454-PA"/>
    </source>
</evidence>
<name>A0A182KFB6_9DIPT</name>
<dbReference type="AlphaFoldDB" id="A0A182KFB6"/>
<reference evidence="2" key="2">
    <citation type="submission" date="2020-05" db="UniProtKB">
        <authorList>
            <consortium name="EnsemblMetazoa"/>
        </authorList>
    </citation>
    <scope>IDENTIFICATION</scope>
    <source>
        <strain evidence="2">ACHKN1017</strain>
    </source>
</reference>
<dbReference type="Proteomes" id="UP000075881">
    <property type="component" value="Unassembled WGS sequence"/>
</dbReference>
<evidence type="ECO:0000256" key="1">
    <source>
        <dbReference type="SAM" id="MobiDB-lite"/>
    </source>
</evidence>
<evidence type="ECO:0000313" key="3">
    <source>
        <dbReference type="Proteomes" id="UP000075881"/>
    </source>
</evidence>
<reference evidence="3" key="1">
    <citation type="submission" date="2013-03" db="EMBL/GenBank/DDBJ databases">
        <title>The Genome Sequence of Anopheles christyi ACHKN1017.</title>
        <authorList>
            <consortium name="The Broad Institute Genomics Platform"/>
            <person name="Neafsey D.E."/>
            <person name="Besansky N."/>
            <person name="Walker B."/>
            <person name="Young S.K."/>
            <person name="Zeng Q."/>
            <person name="Gargeya S."/>
            <person name="Fitzgerald M."/>
            <person name="Haas B."/>
            <person name="Abouelleil A."/>
            <person name="Allen A.W."/>
            <person name="Alvarado L."/>
            <person name="Arachchi H.M."/>
            <person name="Berlin A.M."/>
            <person name="Chapman S.B."/>
            <person name="Gainer-Dewar J."/>
            <person name="Goldberg J."/>
            <person name="Griggs A."/>
            <person name="Gujja S."/>
            <person name="Hansen M."/>
            <person name="Howarth C."/>
            <person name="Imamovic A."/>
            <person name="Ireland A."/>
            <person name="Larimer J."/>
            <person name="McCowan C."/>
            <person name="Murphy C."/>
            <person name="Pearson M."/>
            <person name="Poon T.W."/>
            <person name="Priest M."/>
            <person name="Roberts A."/>
            <person name="Saif S."/>
            <person name="Shea T."/>
            <person name="Sisk P."/>
            <person name="Sykes S."/>
            <person name="Wortman J."/>
            <person name="Nusbaum C."/>
            <person name="Birren B."/>
        </authorList>
    </citation>
    <scope>NUCLEOTIDE SEQUENCE [LARGE SCALE GENOMIC DNA]</scope>
    <source>
        <strain evidence="3">ACHKN1017</strain>
    </source>
</reference>
<feature type="region of interest" description="Disordered" evidence="1">
    <location>
        <begin position="64"/>
        <end position="103"/>
    </location>
</feature>
<feature type="compositionally biased region" description="Polar residues" evidence="1">
    <location>
        <begin position="83"/>
        <end position="96"/>
    </location>
</feature>
<accession>A0A182KFB6</accession>
<protein>
    <submittedName>
        <fullName evidence="2">Uncharacterized protein</fullName>
    </submittedName>
</protein>
<sequence length="103" mass="11728">MYFGEWAGKSGPDFPFHMVTQRVRSLVAEFQRLATMGLLTMPERTEGWRQVVRFLVLLRTVGLTEVSPNNGDDPGFDKHLQEDVNQQPIDVVTRSPTNHKSKS</sequence>
<keyword evidence="3" id="KW-1185">Reference proteome</keyword>
<proteinExistence type="predicted"/>
<organism evidence="2 3">
    <name type="scientific">Anopheles christyi</name>
    <dbReference type="NCBI Taxonomy" id="43041"/>
    <lineage>
        <taxon>Eukaryota</taxon>
        <taxon>Metazoa</taxon>
        <taxon>Ecdysozoa</taxon>
        <taxon>Arthropoda</taxon>
        <taxon>Hexapoda</taxon>
        <taxon>Insecta</taxon>
        <taxon>Pterygota</taxon>
        <taxon>Neoptera</taxon>
        <taxon>Endopterygota</taxon>
        <taxon>Diptera</taxon>
        <taxon>Nematocera</taxon>
        <taxon>Culicoidea</taxon>
        <taxon>Culicidae</taxon>
        <taxon>Anophelinae</taxon>
        <taxon>Anopheles</taxon>
    </lineage>
</organism>